<feature type="transmembrane region" description="Helical" evidence="1">
    <location>
        <begin position="215"/>
        <end position="240"/>
    </location>
</feature>
<evidence type="ECO:0000313" key="3">
    <source>
        <dbReference type="Proteomes" id="UP001575181"/>
    </source>
</evidence>
<evidence type="ECO:0000313" key="2">
    <source>
        <dbReference type="EMBL" id="MFA9462607.1"/>
    </source>
</evidence>
<accession>A0ABV4U0A8</accession>
<dbReference type="RefSeq" id="WP_373657395.1">
    <property type="nucleotide sequence ID" value="NZ_JBGUAW010000022.1"/>
</dbReference>
<keyword evidence="1" id="KW-1133">Transmembrane helix</keyword>
<reference evidence="2 3" key="1">
    <citation type="submission" date="2024-08" db="EMBL/GenBank/DDBJ databases">
        <title>Whole-genome sequencing of halo(alkali)philic microorganisms from hypersaline lakes.</title>
        <authorList>
            <person name="Sorokin D.Y."/>
            <person name="Merkel A.Y."/>
            <person name="Messina E."/>
            <person name="Yakimov M."/>
        </authorList>
    </citation>
    <scope>NUCLEOTIDE SEQUENCE [LARGE SCALE GENOMIC DNA]</scope>
    <source>
        <strain evidence="2 3">Cl-TMA</strain>
    </source>
</reference>
<organism evidence="2 3">
    <name type="scientific">Thiohalorhabdus methylotrophus</name>
    <dbReference type="NCBI Taxonomy" id="3242694"/>
    <lineage>
        <taxon>Bacteria</taxon>
        <taxon>Pseudomonadati</taxon>
        <taxon>Pseudomonadota</taxon>
        <taxon>Gammaproteobacteria</taxon>
        <taxon>Thiohalorhabdales</taxon>
        <taxon>Thiohalorhabdaceae</taxon>
        <taxon>Thiohalorhabdus</taxon>
    </lineage>
</organism>
<feature type="transmembrane region" description="Helical" evidence="1">
    <location>
        <begin position="56"/>
        <end position="76"/>
    </location>
</feature>
<gene>
    <name evidence="2" type="ORF">ACERLL_17545</name>
</gene>
<proteinExistence type="predicted"/>
<keyword evidence="1" id="KW-0472">Membrane</keyword>
<feature type="transmembrane region" description="Helical" evidence="1">
    <location>
        <begin position="163"/>
        <end position="181"/>
    </location>
</feature>
<keyword evidence="1" id="KW-0812">Transmembrane</keyword>
<evidence type="ECO:0000256" key="1">
    <source>
        <dbReference type="SAM" id="Phobius"/>
    </source>
</evidence>
<dbReference type="Proteomes" id="UP001575181">
    <property type="component" value="Unassembled WGS sequence"/>
</dbReference>
<keyword evidence="3" id="KW-1185">Reference proteome</keyword>
<dbReference type="EMBL" id="JBGUAW010000022">
    <property type="protein sequence ID" value="MFA9462607.1"/>
    <property type="molecule type" value="Genomic_DNA"/>
</dbReference>
<comment type="caution">
    <text evidence="2">The sequence shown here is derived from an EMBL/GenBank/DDBJ whole genome shotgun (WGS) entry which is preliminary data.</text>
</comment>
<feature type="transmembrane region" description="Helical" evidence="1">
    <location>
        <begin position="97"/>
        <end position="118"/>
    </location>
</feature>
<feature type="transmembrane region" description="Helical" evidence="1">
    <location>
        <begin position="124"/>
        <end position="151"/>
    </location>
</feature>
<name>A0ABV4U0A8_9GAMM</name>
<protein>
    <submittedName>
        <fullName evidence="2">Uncharacterized protein</fullName>
    </submittedName>
</protein>
<sequence>MALVIFVLRVARIAVGLSLLALLLPLAGGILARYVAFPVDASSANYTTAGPLLPAFWLSLFGPGSILAGALIALRLPHREPGEGEVAEGSMGRYRYVLPYALAYLLAVVGLVGSGLFLSGWFGLMAIFLGMLALHAAATAVLLVFVYRLWLHLPLQHRPYTPGFVTALMAIPLVNLAWQFVALPGWVRRYQAFQREQGATVHPRLLPLGYWTGGLWVASYVPFLAILAGPAAVVAQLVFINAAAREVNGGMAWDKPQFEVAGA</sequence>